<dbReference type="GO" id="GO:0016020">
    <property type="term" value="C:membrane"/>
    <property type="evidence" value="ECO:0007669"/>
    <property type="project" value="UniProtKB-SubCell"/>
</dbReference>
<feature type="transmembrane region" description="Helical" evidence="5">
    <location>
        <begin position="259"/>
        <end position="278"/>
    </location>
</feature>
<dbReference type="GO" id="GO:0006508">
    <property type="term" value="P:proteolysis"/>
    <property type="evidence" value="ECO:0007669"/>
    <property type="project" value="UniProtKB-KW"/>
</dbReference>
<keyword evidence="3 5" id="KW-1133">Transmembrane helix</keyword>
<comment type="subcellular location">
    <subcellularLocation>
        <location evidence="1">Membrane</location>
        <topology evidence="1">Multi-pass membrane protein</topology>
    </subcellularLocation>
</comment>
<feature type="transmembrane region" description="Helical" evidence="5">
    <location>
        <begin position="164"/>
        <end position="183"/>
    </location>
</feature>
<dbReference type="EMBL" id="JACHOB010000002">
    <property type="protein sequence ID" value="MBB4659030.1"/>
    <property type="molecule type" value="Genomic_DNA"/>
</dbReference>
<evidence type="ECO:0000256" key="2">
    <source>
        <dbReference type="ARBA" id="ARBA00022692"/>
    </source>
</evidence>
<dbReference type="PANTHER" id="PTHR43731">
    <property type="entry name" value="RHOMBOID PROTEASE"/>
    <property type="match status" value="1"/>
</dbReference>
<protein>
    <submittedName>
        <fullName evidence="7">Membrane associated rhomboid family serine protease</fullName>
    </submittedName>
</protein>
<dbReference type="AlphaFoldDB" id="A0A840I4S4"/>
<evidence type="ECO:0000256" key="3">
    <source>
        <dbReference type="ARBA" id="ARBA00022989"/>
    </source>
</evidence>
<proteinExistence type="predicted"/>
<accession>A0A840I4S4</accession>
<evidence type="ECO:0000256" key="5">
    <source>
        <dbReference type="SAM" id="Phobius"/>
    </source>
</evidence>
<keyword evidence="7" id="KW-0378">Hydrolase</keyword>
<dbReference type="InterPro" id="IPR022764">
    <property type="entry name" value="Peptidase_S54_rhomboid_dom"/>
</dbReference>
<keyword evidence="7" id="KW-0645">Protease</keyword>
<evidence type="ECO:0000256" key="1">
    <source>
        <dbReference type="ARBA" id="ARBA00004141"/>
    </source>
</evidence>
<keyword evidence="4 5" id="KW-0472">Membrane</keyword>
<feature type="transmembrane region" description="Helical" evidence="5">
    <location>
        <begin position="189"/>
        <end position="210"/>
    </location>
</feature>
<feature type="domain" description="Peptidase S54 rhomboid" evidence="6">
    <location>
        <begin position="117"/>
        <end position="274"/>
    </location>
</feature>
<dbReference type="InterPro" id="IPR035952">
    <property type="entry name" value="Rhomboid-like_sf"/>
</dbReference>
<comment type="caution">
    <text evidence="7">The sequence shown here is derived from an EMBL/GenBank/DDBJ whole genome shotgun (WGS) entry which is preliminary data.</text>
</comment>
<sequence length="293" mass="30693">MNKPLKEAYQDGLVRGDAHSGRTPYLNGMPASPFDNRRRLEARLGLTRGAASGGREPALIVPGVVSGLLAVIVVVSLICFLPTGFGRRADFVLAFIPLRFTSGITGGEGGIGLLLPLVGHLFVHGNLAHLLLNALGFVVFGTGVARRLGVEAESSSARAWNRGLFLAFFLACGVAGALFFLLFNMGSPVMLIGASGAISGLMAAAMRFALRPFAPYGLTEGRLARPGSRPVVVASLVYIGLNLLTALGLGGLAGGGLDVAWEAHIGGYLFGLFAFPVFDRLVRRDRVGTTFQA</sequence>
<dbReference type="Proteomes" id="UP000563524">
    <property type="component" value="Unassembled WGS sequence"/>
</dbReference>
<keyword evidence="8" id="KW-1185">Reference proteome</keyword>
<dbReference type="Gene3D" id="1.20.1540.10">
    <property type="entry name" value="Rhomboid-like"/>
    <property type="match status" value="1"/>
</dbReference>
<evidence type="ECO:0000313" key="8">
    <source>
        <dbReference type="Proteomes" id="UP000563524"/>
    </source>
</evidence>
<organism evidence="7 8">
    <name type="scientific">Parvularcula dongshanensis</name>
    <dbReference type="NCBI Taxonomy" id="1173995"/>
    <lineage>
        <taxon>Bacteria</taxon>
        <taxon>Pseudomonadati</taxon>
        <taxon>Pseudomonadota</taxon>
        <taxon>Alphaproteobacteria</taxon>
        <taxon>Parvularculales</taxon>
        <taxon>Parvularculaceae</taxon>
        <taxon>Parvularcula</taxon>
    </lineage>
</organism>
<dbReference type="RefSeq" id="WP_183817192.1">
    <property type="nucleotide sequence ID" value="NZ_JACHOB010000002.1"/>
</dbReference>
<dbReference type="InterPro" id="IPR050925">
    <property type="entry name" value="Rhomboid_protease_S54"/>
</dbReference>
<dbReference type="PANTHER" id="PTHR43731:SF34">
    <property type="entry name" value="PEPTIDASE S54 RHOMBOID DOMAIN-CONTAINING PROTEIN"/>
    <property type="match status" value="1"/>
</dbReference>
<gene>
    <name evidence="7" type="ORF">GGQ59_001544</name>
</gene>
<evidence type="ECO:0000313" key="7">
    <source>
        <dbReference type="EMBL" id="MBB4659030.1"/>
    </source>
</evidence>
<feature type="transmembrane region" description="Helical" evidence="5">
    <location>
        <begin position="127"/>
        <end position="144"/>
    </location>
</feature>
<dbReference type="SUPFAM" id="SSF144091">
    <property type="entry name" value="Rhomboid-like"/>
    <property type="match status" value="1"/>
</dbReference>
<feature type="transmembrane region" description="Helical" evidence="5">
    <location>
        <begin position="59"/>
        <end position="80"/>
    </location>
</feature>
<name>A0A840I4S4_9PROT</name>
<dbReference type="GO" id="GO:0004252">
    <property type="term" value="F:serine-type endopeptidase activity"/>
    <property type="evidence" value="ECO:0007669"/>
    <property type="project" value="InterPro"/>
</dbReference>
<dbReference type="Pfam" id="PF01694">
    <property type="entry name" value="Rhomboid"/>
    <property type="match status" value="1"/>
</dbReference>
<feature type="transmembrane region" description="Helical" evidence="5">
    <location>
        <begin position="92"/>
        <end position="115"/>
    </location>
</feature>
<keyword evidence="2 5" id="KW-0812">Transmembrane</keyword>
<evidence type="ECO:0000256" key="4">
    <source>
        <dbReference type="ARBA" id="ARBA00023136"/>
    </source>
</evidence>
<evidence type="ECO:0000259" key="6">
    <source>
        <dbReference type="Pfam" id="PF01694"/>
    </source>
</evidence>
<reference evidence="7 8" key="1">
    <citation type="submission" date="2020-08" db="EMBL/GenBank/DDBJ databases">
        <title>Genomic Encyclopedia of Type Strains, Phase IV (KMG-IV): sequencing the most valuable type-strain genomes for metagenomic binning, comparative biology and taxonomic classification.</title>
        <authorList>
            <person name="Goeker M."/>
        </authorList>
    </citation>
    <scope>NUCLEOTIDE SEQUENCE [LARGE SCALE GENOMIC DNA]</scope>
    <source>
        <strain evidence="7 8">DSM 102850</strain>
    </source>
</reference>
<feature type="transmembrane region" description="Helical" evidence="5">
    <location>
        <begin position="231"/>
        <end position="253"/>
    </location>
</feature>